<reference evidence="3" key="1">
    <citation type="submission" date="2022-08" db="EMBL/GenBank/DDBJ databases">
        <title>Alicyclobacillus fastidiosus DSM 17978, complete genome.</title>
        <authorList>
            <person name="Wang Q."/>
            <person name="Cai R."/>
            <person name="Wang Z."/>
        </authorList>
    </citation>
    <scope>NUCLEOTIDE SEQUENCE</scope>
    <source>
        <strain evidence="3">DSM 17978</strain>
    </source>
</reference>
<evidence type="ECO:0000259" key="2">
    <source>
        <dbReference type="Pfam" id="PF02397"/>
    </source>
</evidence>
<organism evidence="3 4">
    <name type="scientific">Alicyclobacillus fastidiosus</name>
    <dbReference type="NCBI Taxonomy" id="392011"/>
    <lineage>
        <taxon>Bacteria</taxon>
        <taxon>Bacillati</taxon>
        <taxon>Bacillota</taxon>
        <taxon>Bacilli</taxon>
        <taxon>Bacillales</taxon>
        <taxon>Alicyclobacillaceae</taxon>
        <taxon>Alicyclobacillus</taxon>
    </lineage>
</organism>
<dbReference type="EMBL" id="CP104067">
    <property type="protein sequence ID" value="WAH43123.1"/>
    <property type="molecule type" value="Genomic_DNA"/>
</dbReference>
<evidence type="ECO:0000256" key="1">
    <source>
        <dbReference type="ARBA" id="ARBA00006464"/>
    </source>
</evidence>
<proteinExistence type="inferred from homology"/>
<dbReference type="PANTHER" id="PTHR30576:SF10">
    <property type="entry name" value="SLL5057 PROTEIN"/>
    <property type="match status" value="1"/>
</dbReference>
<dbReference type="Proteomes" id="UP001164761">
    <property type="component" value="Chromosome"/>
</dbReference>
<sequence>MHRCIALAIKLDDRGPVLFTQIRSGLNGKPFKMHKFRSMRVDAEALKAQLLQLNEMDGPVFKMKNDPRVTRVGRLLRKTSLDELPQFLDVLIGNMSLVGPRPPLPSEVNQYDPHHRRRLSVKPGITCLWQISGRNEINFDEWVDLDLRYIDNWSYLEDIKILAKTIPAVLRRRGAS</sequence>
<dbReference type="GO" id="GO:0016740">
    <property type="term" value="F:transferase activity"/>
    <property type="evidence" value="ECO:0007669"/>
    <property type="project" value="UniProtKB-KW"/>
</dbReference>
<protein>
    <submittedName>
        <fullName evidence="3">Sugar transferase</fullName>
    </submittedName>
</protein>
<dbReference type="PANTHER" id="PTHR30576">
    <property type="entry name" value="COLANIC BIOSYNTHESIS UDP-GLUCOSE LIPID CARRIER TRANSFERASE"/>
    <property type="match status" value="1"/>
</dbReference>
<dbReference type="Pfam" id="PF02397">
    <property type="entry name" value="Bac_transf"/>
    <property type="match status" value="1"/>
</dbReference>
<evidence type="ECO:0000313" key="3">
    <source>
        <dbReference type="EMBL" id="WAH43123.1"/>
    </source>
</evidence>
<feature type="domain" description="Bacterial sugar transferase" evidence="2">
    <location>
        <begin position="4"/>
        <end position="170"/>
    </location>
</feature>
<gene>
    <name evidence="3" type="ORF">NZD89_06890</name>
</gene>
<evidence type="ECO:0000313" key="4">
    <source>
        <dbReference type="Proteomes" id="UP001164761"/>
    </source>
</evidence>
<dbReference type="RefSeq" id="WP_268006997.1">
    <property type="nucleotide sequence ID" value="NZ_BSUT01000001.1"/>
</dbReference>
<keyword evidence="4" id="KW-1185">Reference proteome</keyword>
<accession>A0ABY6ZJL7</accession>
<keyword evidence="3" id="KW-0808">Transferase</keyword>
<comment type="similarity">
    <text evidence="1">Belongs to the bacterial sugar transferase family.</text>
</comment>
<name>A0ABY6ZJL7_9BACL</name>
<dbReference type="InterPro" id="IPR003362">
    <property type="entry name" value="Bact_transf"/>
</dbReference>